<dbReference type="AlphaFoldDB" id="A0A430AFA6"/>
<evidence type="ECO:0000313" key="2">
    <source>
        <dbReference type="Proteomes" id="UP000288669"/>
    </source>
</evidence>
<comment type="caution">
    <text evidence="1">The sequence shown here is derived from an EMBL/GenBank/DDBJ whole genome shotgun (WGS) entry which is preliminary data.</text>
</comment>
<keyword evidence="2" id="KW-1185">Reference proteome</keyword>
<reference evidence="1 2" key="1">
    <citation type="submission" date="2017-05" db="EMBL/GenBank/DDBJ databases">
        <title>Vagococcus spp. assemblies.</title>
        <authorList>
            <person name="Gulvik C.A."/>
        </authorList>
    </citation>
    <scope>NUCLEOTIDE SEQUENCE [LARGE SCALE GENOMIC DNA]</scope>
    <source>
        <strain evidence="1 2">DSM 24756</strain>
    </source>
</reference>
<protein>
    <submittedName>
        <fullName evidence="1">Uncharacterized protein</fullName>
    </submittedName>
</protein>
<gene>
    <name evidence="1" type="ORF">CBF30_10565</name>
</gene>
<dbReference type="EMBL" id="NGJZ01000004">
    <property type="protein sequence ID" value="RSU06258.1"/>
    <property type="molecule type" value="Genomic_DNA"/>
</dbReference>
<dbReference type="Proteomes" id="UP000288669">
    <property type="component" value="Unassembled WGS sequence"/>
</dbReference>
<sequence>MMTVLVGCSGQREKDSLKKQLSSTEMTSLTIEKHENSLLSPYTDEQIEYASVWLSLGVNQQIDELNVLRIPAGTLINPNDTSSAVYPVNTIQLCGSRLIDASVTYSRNNDGTITVYNVPQRWEANLPEGLDKNYMKQYTQSLIDNGQIKRVEMGAPENIIKLINIQIIH</sequence>
<organism evidence="1 2">
    <name type="scientific">Vagococcus entomophilus</name>
    <dbReference type="NCBI Taxonomy" id="1160095"/>
    <lineage>
        <taxon>Bacteria</taxon>
        <taxon>Bacillati</taxon>
        <taxon>Bacillota</taxon>
        <taxon>Bacilli</taxon>
        <taxon>Lactobacillales</taxon>
        <taxon>Enterococcaceae</taxon>
        <taxon>Vagococcus</taxon>
    </lineage>
</organism>
<proteinExistence type="predicted"/>
<accession>A0A430AFA6</accession>
<name>A0A430AFA6_9ENTE</name>
<evidence type="ECO:0000313" key="1">
    <source>
        <dbReference type="EMBL" id="RSU06258.1"/>
    </source>
</evidence>